<name>A0A6P2CWJ2_9BACT</name>
<organism evidence="1 2">
    <name type="scientific">Gemmata massiliana</name>
    <dbReference type="NCBI Taxonomy" id="1210884"/>
    <lineage>
        <taxon>Bacteria</taxon>
        <taxon>Pseudomonadati</taxon>
        <taxon>Planctomycetota</taxon>
        <taxon>Planctomycetia</taxon>
        <taxon>Gemmatales</taxon>
        <taxon>Gemmataceae</taxon>
        <taxon>Gemmata</taxon>
    </lineage>
</organism>
<sequence>MGAAKPRKAVVLRPGMTHAEARAAVAAAWPGLTLTFWKNLPGYYHEGRSYKEAATAPADVFAKVGRFFVGRPPPFAPPRPSGAVRITGAITFDRMCDLVYATFDVLPEIDYALYEHRGVKDGKDHTTLARVYAEAEKQRKAFVAKHGREPVPADAVSGDGWGFGSIGW</sequence>
<proteinExistence type="predicted"/>
<dbReference type="KEGG" id="gms:SOIL9_42060"/>
<dbReference type="EMBL" id="LR593886">
    <property type="protein sequence ID" value="VTR93508.1"/>
    <property type="molecule type" value="Genomic_DNA"/>
</dbReference>
<dbReference type="Proteomes" id="UP000464178">
    <property type="component" value="Chromosome"/>
</dbReference>
<gene>
    <name evidence="1" type="ORF">SOIL9_42060</name>
</gene>
<evidence type="ECO:0000313" key="2">
    <source>
        <dbReference type="Proteomes" id="UP000464178"/>
    </source>
</evidence>
<dbReference type="RefSeq" id="WP_162668222.1">
    <property type="nucleotide sequence ID" value="NZ_LR593886.1"/>
</dbReference>
<protein>
    <submittedName>
        <fullName evidence="1">Uncharacterized protein</fullName>
    </submittedName>
</protein>
<dbReference type="AlphaFoldDB" id="A0A6P2CWJ2"/>
<evidence type="ECO:0000313" key="1">
    <source>
        <dbReference type="EMBL" id="VTR93508.1"/>
    </source>
</evidence>
<accession>A0A6P2CWJ2</accession>
<keyword evidence="2" id="KW-1185">Reference proteome</keyword>
<reference evidence="1 2" key="1">
    <citation type="submission" date="2019-05" db="EMBL/GenBank/DDBJ databases">
        <authorList>
            <consortium name="Science for Life Laboratories"/>
        </authorList>
    </citation>
    <scope>NUCLEOTIDE SEQUENCE [LARGE SCALE GENOMIC DNA]</scope>
    <source>
        <strain evidence="1">Soil9</strain>
    </source>
</reference>